<dbReference type="EMBL" id="BAAAPF010000413">
    <property type="protein sequence ID" value="GAA1507666.1"/>
    <property type="molecule type" value="Genomic_DNA"/>
</dbReference>
<accession>A0ABP4KU44</accession>
<organism evidence="1 2">
    <name type="scientific">Streptomyces synnematoformans</name>
    <dbReference type="NCBI Taxonomy" id="415721"/>
    <lineage>
        <taxon>Bacteria</taxon>
        <taxon>Bacillati</taxon>
        <taxon>Actinomycetota</taxon>
        <taxon>Actinomycetes</taxon>
        <taxon>Kitasatosporales</taxon>
        <taxon>Streptomycetaceae</taxon>
        <taxon>Streptomyces</taxon>
    </lineage>
</organism>
<reference evidence="2" key="1">
    <citation type="journal article" date="2019" name="Int. J. Syst. Evol. Microbiol.">
        <title>The Global Catalogue of Microorganisms (GCM) 10K type strain sequencing project: providing services to taxonomists for standard genome sequencing and annotation.</title>
        <authorList>
            <consortium name="The Broad Institute Genomics Platform"/>
            <consortium name="The Broad Institute Genome Sequencing Center for Infectious Disease"/>
            <person name="Wu L."/>
            <person name="Ma J."/>
        </authorList>
    </citation>
    <scope>NUCLEOTIDE SEQUENCE [LARGE SCALE GENOMIC DNA]</scope>
    <source>
        <strain evidence="2">JCM 15481</strain>
    </source>
</reference>
<evidence type="ECO:0000313" key="1">
    <source>
        <dbReference type="EMBL" id="GAA1507666.1"/>
    </source>
</evidence>
<name>A0ABP4KU44_9ACTN</name>
<protein>
    <submittedName>
        <fullName evidence="1">Uncharacterized protein</fullName>
    </submittedName>
</protein>
<gene>
    <name evidence="1" type="ORF">GCM10009802_63290</name>
</gene>
<proteinExistence type="predicted"/>
<comment type="caution">
    <text evidence="1">The sequence shown here is derived from an EMBL/GenBank/DDBJ whole genome shotgun (WGS) entry which is preliminary data.</text>
</comment>
<sequence>MAYAPSARAKGIRLPPTIATRRAPAPPLLPRPPAPAFTGAVIATLLRRFAAAACAAAGRFLRFLTLE</sequence>
<keyword evidence="2" id="KW-1185">Reference proteome</keyword>
<dbReference type="Proteomes" id="UP001500443">
    <property type="component" value="Unassembled WGS sequence"/>
</dbReference>
<evidence type="ECO:0000313" key="2">
    <source>
        <dbReference type="Proteomes" id="UP001500443"/>
    </source>
</evidence>